<organism evidence="1">
    <name type="scientific">marine metagenome</name>
    <dbReference type="NCBI Taxonomy" id="408172"/>
    <lineage>
        <taxon>unclassified sequences</taxon>
        <taxon>metagenomes</taxon>
        <taxon>ecological metagenomes</taxon>
    </lineage>
</organism>
<reference evidence="1" key="1">
    <citation type="submission" date="2018-05" db="EMBL/GenBank/DDBJ databases">
        <authorList>
            <person name="Lanie J.A."/>
            <person name="Ng W.-L."/>
            <person name="Kazmierczak K.M."/>
            <person name="Andrzejewski T.M."/>
            <person name="Davidsen T.M."/>
            <person name="Wayne K.J."/>
            <person name="Tettelin H."/>
            <person name="Glass J.I."/>
            <person name="Rusch D."/>
            <person name="Podicherti R."/>
            <person name="Tsui H.-C.T."/>
            <person name="Winkler M.E."/>
        </authorList>
    </citation>
    <scope>NUCLEOTIDE SEQUENCE</scope>
</reference>
<accession>A0A382L6A6</accession>
<feature type="non-terminal residue" evidence="1">
    <location>
        <position position="148"/>
    </location>
</feature>
<dbReference type="Gene3D" id="3.60.20.10">
    <property type="entry name" value="Glutamine Phosphoribosylpyrophosphate, subunit 1, domain 1"/>
    <property type="match status" value="1"/>
</dbReference>
<protein>
    <recommendedName>
        <fullName evidence="2">Proteasome alpha-type subunits domain-containing protein</fullName>
    </recommendedName>
</protein>
<dbReference type="GO" id="GO:0005839">
    <property type="term" value="C:proteasome core complex"/>
    <property type="evidence" value="ECO:0007669"/>
    <property type="project" value="InterPro"/>
</dbReference>
<dbReference type="AlphaFoldDB" id="A0A382L6A6"/>
<gene>
    <name evidence="1" type="ORF">METZ01_LOCUS283636</name>
</gene>
<evidence type="ECO:0008006" key="2">
    <source>
        <dbReference type="Google" id="ProtNLM"/>
    </source>
</evidence>
<dbReference type="InterPro" id="IPR029055">
    <property type="entry name" value="Ntn_hydrolases_N"/>
</dbReference>
<dbReference type="Pfam" id="PF00227">
    <property type="entry name" value="Proteasome"/>
    <property type="match status" value="1"/>
</dbReference>
<dbReference type="GO" id="GO:0051603">
    <property type="term" value="P:proteolysis involved in protein catabolic process"/>
    <property type="evidence" value="ECO:0007669"/>
    <property type="project" value="InterPro"/>
</dbReference>
<evidence type="ECO:0000313" key="1">
    <source>
        <dbReference type="EMBL" id="SVC30782.1"/>
    </source>
</evidence>
<proteinExistence type="predicted"/>
<dbReference type="EMBL" id="UINC01084284">
    <property type="protein sequence ID" value="SVC30782.1"/>
    <property type="molecule type" value="Genomic_DNA"/>
</dbReference>
<name>A0A382L6A6_9ZZZZ</name>
<sequence length="148" mass="17092">MFEEPFRWMEAISTRHSYVREKLFKGQPVIGVPYNEGAVILSFSPQPGKIFEIYDRIALGGLGHPADIERLRMTLLDMAHAEGFTRSSQDVTIGRLLQFGLAPALKQNFEEIQRAPYLIKILLAEINYDGNAEFFRVTYDGYWDKFRQ</sequence>
<dbReference type="SUPFAM" id="SSF56235">
    <property type="entry name" value="N-terminal nucleophile aminohydrolases (Ntn hydrolases)"/>
    <property type="match status" value="1"/>
</dbReference>
<dbReference type="InterPro" id="IPR001353">
    <property type="entry name" value="Proteasome_sua/b"/>
</dbReference>